<evidence type="ECO:0000259" key="14">
    <source>
        <dbReference type="PROSITE" id="PS50109"/>
    </source>
</evidence>
<dbReference type="InterPro" id="IPR003660">
    <property type="entry name" value="HAMP_dom"/>
</dbReference>
<evidence type="ECO:0000256" key="10">
    <source>
        <dbReference type="ARBA" id="ARBA00023012"/>
    </source>
</evidence>
<feature type="transmembrane region" description="Helical" evidence="13">
    <location>
        <begin position="15"/>
        <end position="34"/>
    </location>
</feature>
<dbReference type="Pfam" id="PF02518">
    <property type="entry name" value="HATPase_c"/>
    <property type="match status" value="1"/>
</dbReference>
<dbReference type="InterPro" id="IPR003594">
    <property type="entry name" value="HATPase_dom"/>
</dbReference>
<evidence type="ECO:0000256" key="3">
    <source>
        <dbReference type="ARBA" id="ARBA00012438"/>
    </source>
</evidence>
<dbReference type="Gene3D" id="3.30.565.10">
    <property type="entry name" value="Histidine kinase-like ATPase, C-terminal domain"/>
    <property type="match status" value="1"/>
</dbReference>
<keyword evidence="9" id="KW-0067">ATP-binding</keyword>
<gene>
    <name evidence="16" type="ORF">J21TS3_20710</name>
</gene>
<evidence type="ECO:0000256" key="4">
    <source>
        <dbReference type="ARBA" id="ARBA00022475"/>
    </source>
</evidence>
<dbReference type="Gene3D" id="6.10.340.10">
    <property type="match status" value="1"/>
</dbReference>
<reference evidence="16 17" key="1">
    <citation type="submission" date="2021-03" db="EMBL/GenBank/DDBJ databases">
        <title>Antimicrobial resistance genes in bacteria isolated from Japanese honey, and their potential for conferring macrolide and lincosamide resistance in the American foulbrood pathogen Paenibacillus larvae.</title>
        <authorList>
            <person name="Okamoto M."/>
            <person name="Kumagai M."/>
            <person name="Kanamori H."/>
            <person name="Takamatsu D."/>
        </authorList>
    </citation>
    <scope>NUCLEOTIDE SEQUENCE [LARGE SCALE GENOMIC DNA]</scope>
    <source>
        <strain evidence="16 17">J21TS3</strain>
    </source>
</reference>
<comment type="catalytic activity">
    <reaction evidence="1">
        <text>ATP + protein L-histidine = ADP + protein N-phospho-L-histidine.</text>
        <dbReference type="EC" id="2.7.13.3"/>
    </reaction>
</comment>
<dbReference type="InterPro" id="IPR004358">
    <property type="entry name" value="Sig_transdc_His_kin-like_C"/>
</dbReference>
<evidence type="ECO:0000259" key="15">
    <source>
        <dbReference type="PROSITE" id="PS50885"/>
    </source>
</evidence>
<keyword evidence="4" id="KW-1003">Cell membrane</keyword>
<proteinExistence type="predicted"/>
<dbReference type="Pfam" id="PF00672">
    <property type="entry name" value="HAMP"/>
    <property type="match status" value="1"/>
</dbReference>
<keyword evidence="13" id="KW-1133">Transmembrane helix</keyword>
<dbReference type="InterPro" id="IPR005467">
    <property type="entry name" value="His_kinase_dom"/>
</dbReference>
<keyword evidence="8" id="KW-0418">Kinase</keyword>
<dbReference type="Pfam" id="PF00512">
    <property type="entry name" value="HisKA"/>
    <property type="match status" value="1"/>
</dbReference>
<keyword evidence="12" id="KW-0175">Coiled coil</keyword>
<name>A0ABQ4LVE6_9BACL</name>
<keyword evidence="17" id="KW-1185">Reference proteome</keyword>
<dbReference type="PANTHER" id="PTHR45453">
    <property type="entry name" value="PHOSPHATE REGULON SENSOR PROTEIN PHOR"/>
    <property type="match status" value="1"/>
</dbReference>
<dbReference type="PROSITE" id="PS50109">
    <property type="entry name" value="HIS_KIN"/>
    <property type="match status" value="1"/>
</dbReference>
<comment type="caution">
    <text evidence="16">The sequence shown here is derived from an EMBL/GenBank/DDBJ whole genome shotgun (WGS) entry which is preliminary data.</text>
</comment>
<dbReference type="SUPFAM" id="SSF47384">
    <property type="entry name" value="Homodimeric domain of signal transducing histidine kinase"/>
    <property type="match status" value="1"/>
</dbReference>
<dbReference type="Gene3D" id="1.10.287.130">
    <property type="match status" value="1"/>
</dbReference>
<sequence>MRGKSTLSGMLLRNYIFFSLTVGASVLLVLLFFVERTSERMPSQGASPLQAGEIVRPHTDDMPLEAVLALHGWVEILDEGLRVIEIKGSRAGVPSSYTEEKLNRLFHDEKQNPYYTSIAPFRNDDGQLRYALVRLPKNNVKIEMAPLVETTENQAIFWKASAEAGLLFLVLFGFNVLVYSRLTAVRLTNPLSAIAAGIRSVAGGLYHKRLRFKASFELVQIQESFNAMAEKLEQTESDKRLLEESRQQMLMHISHDLKTPITAIQGYAEALQLGMVEDEAKKLRTIRRIHDKAELVAELLEDMFELFKLESPDYPVIKEALDLAEFLREMAVDYYDPFEEKQLLFECDIPPGEVIVPFNDKLLYRAVSNLLANALKYNPPGTHVQLLLLDGHKTVRIEVSDNGIGIPDALRDSVFDAFVRGDAARKSDGGTGLGLTIAKHVAAKHGGSLALDTGGNRTRFALTLPKIDSRVN</sequence>
<protein>
    <recommendedName>
        <fullName evidence="3">histidine kinase</fullName>
        <ecNumber evidence="3">2.7.13.3</ecNumber>
    </recommendedName>
</protein>
<evidence type="ECO:0000313" key="16">
    <source>
        <dbReference type="EMBL" id="GIO67250.1"/>
    </source>
</evidence>
<dbReference type="EMBL" id="BORW01000008">
    <property type="protein sequence ID" value="GIO67250.1"/>
    <property type="molecule type" value="Genomic_DNA"/>
</dbReference>
<dbReference type="CDD" id="cd00082">
    <property type="entry name" value="HisKA"/>
    <property type="match status" value="1"/>
</dbReference>
<dbReference type="InterPro" id="IPR050351">
    <property type="entry name" value="BphY/WalK/GraS-like"/>
</dbReference>
<dbReference type="SMART" id="SM00387">
    <property type="entry name" value="HATPase_c"/>
    <property type="match status" value="1"/>
</dbReference>
<dbReference type="CDD" id="cd06225">
    <property type="entry name" value="HAMP"/>
    <property type="match status" value="1"/>
</dbReference>
<feature type="domain" description="HAMP" evidence="15">
    <location>
        <begin position="185"/>
        <end position="237"/>
    </location>
</feature>
<evidence type="ECO:0000256" key="13">
    <source>
        <dbReference type="SAM" id="Phobius"/>
    </source>
</evidence>
<keyword evidence="13" id="KW-0812">Transmembrane</keyword>
<dbReference type="RefSeq" id="WP_212949438.1">
    <property type="nucleotide sequence ID" value="NZ_BORW01000008.1"/>
</dbReference>
<dbReference type="SMART" id="SM00388">
    <property type="entry name" value="HisKA"/>
    <property type="match status" value="1"/>
</dbReference>
<evidence type="ECO:0000256" key="2">
    <source>
        <dbReference type="ARBA" id="ARBA00004651"/>
    </source>
</evidence>
<organism evidence="16 17">
    <name type="scientific">Paenibacillus cookii</name>
    <dbReference type="NCBI Taxonomy" id="157839"/>
    <lineage>
        <taxon>Bacteria</taxon>
        <taxon>Bacillati</taxon>
        <taxon>Bacillota</taxon>
        <taxon>Bacilli</taxon>
        <taxon>Bacillales</taxon>
        <taxon>Paenibacillaceae</taxon>
        <taxon>Paenibacillus</taxon>
    </lineage>
</organism>
<dbReference type="SUPFAM" id="SSF55874">
    <property type="entry name" value="ATPase domain of HSP90 chaperone/DNA topoisomerase II/histidine kinase"/>
    <property type="match status" value="1"/>
</dbReference>
<evidence type="ECO:0000256" key="11">
    <source>
        <dbReference type="ARBA" id="ARBA00023136"/>
    </source>
</evidence>
<evidence type="ECO:0000256" key="1">
    <source>
        <dbReference type="ARBA" id="ARBA00000085"/>
    </source>
</evidence>
<evidence type="ECO:0000256" key="12">
    <source>
        <dbReference type="SAM" id="Coils"/>
    </source>
</evidence>
<dbReference type="InterPro" id="IPR036097">
    <property type="entry name" value="HisK_dim/P_sf"/>
</dbReference>
<evidence type="ECO:0000313" key="17">
    <source>
        <dbReference type="Proteomes" id="UP000680638"/>
    </source>
</evidence>
<evidence type="ECO:0000256" key="7">
    <source>
        <dbReference type="ARBA" id="ARBA00022741"/>
    </source>
</evidence>
<evidence type="ECO:0000256" key="5">
    <source>
        <dbReference type="ARBA" id="ARBA00022553"/>
    </source>
</evidence>
<feature type="transmembrane region" description="Helical" evidence="13">
    <location>
        <begin position="164"/>
        <end position="182"/>
    </location>
</feature>
<keyword evidence="6" id="KW-0808">Transferase</keyword>
<dbReference type="CDD" id="cd00075">
    <property type="entry name" value="HATPase"/>
    <property type="match status" value="1"/>
</dbReference>
<evidence type="ECO:0000256" key="6">
    <source>
        <dbReference type="ARBA" id="ARBA00022679"/>
    </source>
</evidence>
<dbReference type="InterPro" id="IPR036890">
    <property type="entry name" value="HATPase_C_sf"/>
</dbReference>
<dbReference type="InterPro" id="IPR003661">
    <property type="entry name" value="HisK_dim/P_dom"/>
</dbReference>
<comment type="subcellular location">
    <subcellularLocation>
        <location evidence="2">Cell membrane</location>
        <topology evidence="2">Multi-pass membrane protein</topology>
    </subcellularLocation>
</comment>
<dbReference type="PROSITE" id="PS50885">
    <property type="entry name" value="HAMP"/>
    <property type="match status" value="1"/>
</dbReference>
<accession>A0ABQ4LVE6</accession>
<dbReference type="EC" id="2.7.13.3" evidence="3"/>
<feature type="coiled-coil region" evidence="12">
    <location>
        <begin position="218"/>
        <end position="245"/>
    </location>
</feature>
<evidence type="ECO:0000256" key="9">
    <source>
        <dbReference type="ARBA" id="ARBA00022840"/>
    </source>
</evidence>
<keyword evidence="11 13" id="KW-0472">Membrane</keyword>
<keyword evidence="7" id="KW-0547">Nucleotide-binding</keyword>
<feature type="domain" description="Histidine kinase" evidence="14">
    <location>
        <begin position="252"/>
        <end position="468"/>
    </location>
</feature>
<dbReference type="Proteomes" id="UP000680638">
    <property type="component" value="Unassembled WGS sequence"/>
</dbReference>
<dbReference type="SMART" id="SM00304">
    <property type="entry name" value="HAMP"/>
    <property type="match status" value="1"/>
</dbReference>
<dbReference type="PRINTS" id="PR00344">
    <property type="entry name" value="BCTRLSENSOR"/>
</dbReference>
<evidence type="ECO:0000256" key="8">
    <source>
        <dbReference type="ARBA" id="ARBA00022777"/>
    </source>
</evidence>
<dbReference type="PANTHER" id="PTHR45453:SF1">
    <property type="entry name" value="PHOSPHATE REGULON SENSOR PROTEIN PHOR"/>
    <property type="match status" value="1"/>
</dbReference>
<keyword evidence="10" id="KW-0902">Two-component regulatory system</keyword>
<keyword evidence="5" id="KW-0597">Phosphoprotein</keyword>